<dbReference type="AlphaFoldDB" id="A0A8H3DRI5"/>
<gene>
    <name evidence="3" type="ORF">RDB_LOCUS16172</name>
</gene>
<name>A0A8H3DRI5_9AGAM</name>
<reference evidence="3" key="1">
    <citation type="submission" date="2021-01" db="EMBL/GenBank/DDBJ databases">
        <authorList>
            <person name="Kaushik A."/>
        </authorList>
    </citation>
    <scope>NUCLEOTIDE SEQUENCE</scope>
    <source>
        <strain evidence="3">AG5</strain>
    </source>
</reference>
<dbReference type="EMBL" id="CAJNJQ010000343">
    <property type="protein sequence ID" value="CAE7071996.1"/>
    <property type="molecule type" value="Genomic_DNA"/>
</dbReference>
<keyword evidence="1" id="KW-0472">Membrane</keyword>
<proteinExistence type="predicted"/>
<evidence type="ECO:0000259" key="2">
    <source>
        <dbReference type="Pfam" id="PF20153"/>
    </source>
</evidence>
<feature type="transmembrane region" description="Helical" evidence="1">
    <location>
        <begin position="95"/>
        <end position="112"/>
    </location>
</feature>
<dbReference type="Pfam" id="PF20153">
    <property type="entry name" value="DUF6535"/>
    <property type="match status" value="1"/>
</dbReference>
<accession>A0A8H3DRI5</accession>
<feature type="transmembrane region" description="Helical" evidence="1">
    <location>
        <begin position="229"/>
        <end position="253"/>
    </location>
</feature>
<keyword evidence="1" id="KW-0812">Transmembrane</keyword>
<feature type="transmembrane region" description="Helical" evidence="1">
    <location>
        <begin position="259"/>
        <end position="276"/>
    </location>
</feature>
<keyword evidence="1" id="KW-1133">Transmembrane helix</keyword>
<comment type="caution">
    <text evidence="3">The sequence shown here is derived from an EMBL/GenBank/DDBJ whole genome shotgun (WGS) entry which is preliminary data.</text>
</comment>
<feature type="domain" description="DUF6535" evidence="2">
    <location>
        <begin position="71"/>
        <end position="254"/>
    </location>
</feature>
<evidence type="ECO:0000313" key="4">
    <source>
        <dbReference type="Proteomes" id="UP000663827"/>
    </source>
</evidence>
<feature type="transmembrane region" description="Helical" evidence="1">
    <location>
        <begin position="169"/>
        <end position="191"/>
    </location>
</feature>
<evidence type="ECO:0000313" key="3">
    <source>
        <dbReference type="EMBL" id="CAE7071996.1"/>
    </source>
</evidence>
<sequence length="358" mass="40603">MAPMLPTSSASLPGFYGNSKGGWRYTSEDSRISMTRTQSETQRADSKLYTSDSIPEFDEYGAELGKEAKVWKVYVDETDKWDAELVDGWNKSLDVILVFAALFSAISTTFLIESSGRLRVDPTDTSTETLLIISRTLLAISNNTRPPDLDNTLNVNSGSSAFKPPNSAIIINAMWYLSLSLSVATSFLAMLAKDWCHSFMAGRNGHPCTQARRRQQKWNMIKHWKMREIIRTLPSLIHLSLFLFAIGLCIDVWETNIGVAIPVIGITGLAVAFYAWSSLTAIWIHDFPYTTVVSRTFRSKPAIAAVHWVLEWSLLPLMSNLSSFIHRCYETNHWIPWLDAPLDYLRHISRQWKRKSRT</sequence>
<dbReference type="InterPro" id="IPR045338">
    <property type="entry name" value="DUF6535"/>
</dbReference>
<protein>
    <recommendedName>
        <fullName evidence="2">DUF6535 domain-containing protein</fullName>
    </recommendedName>
</protein>
<evidence type="ECO:0000256" key="1">
    <source>
        <dbReference type="SAM" id="Phobius"/>
    </source>
</evidence>
<dbReference type="Proteomes" id="UP000663827">
    <property type="component" value="Unassembled WGS sequence"/>
</dbReference>
<organism evidence="3 4">
    <name type="scientific">Rhizoctonia solani</name>
    <dbReference type="NCBI Taxonomy" id="456999"/>
    <lineage>
        <taxon>Eukaryota</taxon>
        <taxon>Fungi</taxon>
        <taxon>Dikarya</taxon>
        <taxon>Basidiomycota</taxon>
        <taxon>Agaricomycotina</taxon>
        <taxon>Agaricomycetes</taxon>
        <taxon>Cantharellales</taxon>
        <taxon>Ceratobasidiaceae</taxon>
        <taxon>Rhizoctonia</taxon>
    </lineage>
</organism>